<dbReference type="PIRSF" id="PIRSF000239">
    <property type="entry name" value="AHPC"/>
    <property type="match status" value="1"/>
</dbReference>
<comment type="function">
    <text evidence="4">Thiol-specific peroxidase that catalyzes the reduction of hydrogen peroxide and organic hydroperoxides to water and alcohols, respectively. Plays a role in cell protection against oxidative stress by detoxifying peroxides.</text>
</comment>
<dbReference type="Gene3D" id="3.40.30.10">
    <property type="entry name" value="Glutaredoxin"/>
    <property type="match status" value="1"/>
</dbReference>
<dbReference type="PROSITE" id="PS51352">
    <property type="entry name" value="THIOREDOXIN_2"/>
    <property type="match status" value="1"/>
</dbReference>
<dbReference type="GO" id="GO:0006979">
    <property type="term" value="P:response to oxidative stress"/>
    <property type="evidence" value="ECO:0007669"/>
    <property type="project" value="TreeGrafter"/>
</dbReference>
<dbReference type="Pfam" id="PF00578">
    <property type="entry name" value="AhpC-TSA"/>
    <property type="match status" value="1"/>
</dbReference>
<dbReference type="EMBL" id="CP158689">
    <property type="protein sequence ID" value="XCC45368.1"/>
    <property type="molecule type" value="Genomic_DNA"/>
</dbReference>
<evidence type="ECO:0000256" key="2">
    <source>
        <dbReference type="ARBA" id="ARBA00023002"/>
    </source>
</evidence>
<feature type="domain" description="Thioredoxin" evidence="6">
    <location>
        <begin position="7"/>
        <end position="178"/>
    </location>
</feature>
<evidence type="ECO:0000256" key="4">
    <source>
        <dbReference type="ARBA" id="ARBA00037420"/>
    </source>
</evidence>
<dbReference type="InterPro" id="IPR036249">
    <property type="entry name" value="Thioredoxin-like_sf"/>
</dbReference>
<dbReference type="InterPro" id="IPR013766">
    <property type="entry name" value="Thioredoxin_domain"/>
</dbReference>
<dbReference type="InterPro" id="IPR000866">
    <property type="entry name" value="AhpC/TSA"/>
</dbReference>
<name>A0AAU7ZXT4_9FLAO</name>
<dbReference type="AlphaFoldDB" id="A0AAU7ZXT4"/>
<sequence>MYYNNYNLIGKKAINFNTTGVFKKKIINKFNFFKYKKNNKALLFFFPKNFTNCYIELNNLQKKIKKFKSKNVKILAISTDNEYSHLNWMKISKKKGGIKGVNFPILSDLNKIISYYYKTLSGYYKISNNIILKNKGQLICNKTIILIDNKNFIKYYASNDDIINISIKEILRIINILK</sequence>
<proteinExistence type="inferred from homology"/>
<dbReference type="GO" id="GO:0042744">
    <property type="term" value="P:hydrogen peroxide catabolic process"/>
    <property type="evidence" value="ECO:0007669"/>
    <property type="project" value="TreeGrafter"/>
</dbReference>
<accession>A0AAU7ZXT4</accession>
<dbReference type="InterPro" id="IPR050217">
    <property type="entry name" value="Peroxiredoxin"/>
</dbReference>
<comment type="similarity">
    <text evidence="1">Belongs to the peroxiredoxin family. AhpC/Prx1 subfamily.</text>
</comment>
<evidence type="ECO:0000256" key="5">
    <source>
        <dbReference type="PIRSR" id="PIRSR000239-1"/>
    </source>
</evidence>
<dbReference type="SUPFAM" id="SSF52833">
    <property type="entry name" value="Thioredoxin-like"/>
    <property type="match status" value="1"/>
</dbReference>
<dbReference type="GO" id="GO:0033554">
    <property type="term" value="P:cellular response to stress"/>
    <property type="evidence" value="ECO:0007669"/>
    <property type="project" value="TreeGrafter"/>
</dbReference>
<evidence type="ECO:0000256" key="1">
    <source>
        <dbReference type="ARBA" id="ARBA00009796"/>
    </source>
</evidence>
<dbReference type="PANTHER" id="PTHR10681:SF128">
    <property type="entry name" value="THIOREDOXIN-DEPENDENT PEROXIDE REDUCTASE, MITOCHONDRIAL"/>
    <property type="match status" value="1"/>
</dbReference>
<keyword evidence="2" id="KW-0560">Oxidoreductase</keyword>
<protein>
    <recommendedName>
        <fullName evidence="3">Thioredoxin peroxidase</fullName>
    </recommendedName>
</protein>
<dbReference type="GO" id="GO:0005829">
    <property type="term" value="C:cytosol"/>
    <property type="evidence" value="ECO:0007669"/>
    <property type="project" value="TreeGrafter"/>
</dbReference>
<evidence type="ECO:0000259" key="6">
    <source>
        <dbReference type="PROSITE" id="PS51352"/>
    </source>
</evidence>
<gene>
    <name evidence="7" type="ORF">ABUS76_00455</name>
</gene>
<dbReference type="GO" id="GO:0045454">
    <property type="term" value="P:cell redox homeostasis"/>
    <property type="evidence" value="ECO:0007669"/>
    <property type="project" value="TreeGrafter"/>
</dbReference>
<dbReference type="GO" id="GO:0008379">
    <property type="term" value="F:thioredoxin peroxidase activity"/>
    <property type="evidence" value="ECO:0007669"/>
    <property type="project" value="TreeGrafter"/>
</dbReference>
<evidence type="ECO:0000313" key="7">
    <source>
        <dbReference type="EMBL" id="XCC45368.1"/>
    </source>
</evidence>
<organism evidence="7">
    <name type="scientific">Candidatus Shikimatogenerans sp. Ttur</name>
    <dbReference type="NCBI Taxonomy" id="3158569"/>
    <lineage>
        <taxon>Bacteria</taxon>
        <taxon>Pseudomonadati</taxon>
        <taxon>Bacteroidota</taxon>
        <taxon>Flavobacteriia</taxon>
        <taxon>Flavobacteriales</taxon>
        <taxon>Candidatus Shikimatogenerans</taxon>
    </lineage>
</organism>
<dbReference type="PANTHER" id="PTHR10681">
    <property type="entry name" value="THIOREDOXIN PEROXIDASE"/>
    <property type="match status" value="1"/>
</dbReference>
<reference evidence="7" key="1">
    <citation type="submission" date="2024-06" db="EMBL/GenBank/DDBJ databases">
        <title>Diversity, functionality, and evolutionary history of bacterial symbionts in false click beetles (Coleoptera, Throscidae).</title>
        <authorList>
            <person name="Wierz J.C."/>
            <person name="Malm H."/>
            <person name="Kaltenpoth M."/>
            <person name="Engl T."/>
        </authorList>
    </citation>
    <scope>NUCLEOTIDE SEQUENCE</scope>
    <source>
        <strain evidence="7">Ttur</strain>
    </source>
</reference>
<feature type="active site" description="Cysteine sulfenic acid (-SOH) intermediate; for peroxidase activity" evidence="5">
    <location>
        <position position="53"/>
    </location>
</feature>
<dbReference type="InterPro" id="IPR024706">
    <property type="entry name" value="Peroxiredoxin_AhpC-typ"/>
</dbReference>
<evidence type="ECO:0000256" key="3">
    <source>
        <dbReference type="ARBA" id="ARBA00032824"/>
    </source>
</evidence>